<organism evidence="16 17">
    <name type="scientific">Faecalibacterium prausnitzii</name>
    <dbReference type="NCBI Taxonomy" id="853"/>
    <lineage>
        <taxon>Bacteria</taxon>
        <taxon>Bacillati</taxon>
        <taxon>Bacillota</taxon>
        <taxon>Clostridia</taxon>
        <taxon>Eubacteriales</taxon>
        <taxon>Oscillospiraceae</taxon>
        <taxon>Faecalibacterium</taxon>
    </lineage>
</organism>
<dbReference type="InterPro" id="IPR003352">
    <property type="entry name" value="PTS_EIIC"/>
</dbReference>
<dbReference type="SUPFAM" id="SSF51261">
    <property type="entry name" value="Duplicated hybrid motif"/>
    <property type="match status" value="1"/>
</dbReference>
<feature type="transmembrane region" description="Helical" evidence="12">
    <location>
        <begin position="252"/>
        <end position="285"/>
    </location>
</feature>
<evidence type="ECO:0000256" key="2">
    <source>
        <dbReference type="ARBA" id="ARBA00022448"/>
    </source>
</evidence>
<comment type="caution">
    <text evidence="16">The sequence shown here is derived from an EMBL/GenBank/DDBJ whole genome shotgun (WGS) entry which is preliminary data.</text>
</comment>
<dbReference type="PANTHER" id="PTHR30175">
    <property type="entry name" value="PHOSPHOTRANSFERASE SYSTEM TRANSPORT PROTEIN"/>
    <property type="match status" value="1"/>
</dbReference>
<feature type="domain" description="PTS EIIA type-1" evidence="13">
    <location>
        <begin position="507"/>
        <end position="611"/>
    </location>
</feature>
<sequence length="637" mass="66673">MDYNKVAKDILDNVGGKANVKQVTHCFTRLRFVLRDESKAKKEVVEHLEGVISVVVAGGQFQVVCGAKVTKIYDAVVAQLGGQAASSAEEEAVPAQKQSLGNLILQKLTEIFTPLVPAIAASGLIKGLLAAFAKMPGFDTANSTYIILNTASNVIFYFIPIFLAYTAAKALKCSTVVSMMLGAFLCHPTIDAMMQDTATRSTIFGLPVIKMAFTVGESSKIFTYTESVIPILLAVILLALLERLLNKIVPEILQLILVPGLSLLIMVPVMLVVVGPVGIYVGYIIQWLYTALYSFSPVLGGIIVGGLWGVCVIFGAHRALLPIGLNDVAMTGTNTLMCFAGAANFSQAGAALGVMFKTKDPGLKQVAASASLSAWLVGVTEPAIYGCNLRLKKPMICAVIAGAVGGGIMGIGKAVNTGFANNGILTIMSYWGEGTTFGQFMAYIIGIVVSFVGAAVLTYLVGFEDTAVKAAPAQSAPAQSALPEDGVVSEIKAPVEGKAYPLNEVPDDVFASGALGGGIGILPSKGLVVAPADATVSVVHSTLHALGLQMEDGTELLIHVGVDTVEMNGDGFHSFVKEGDKVKKGDKLLSFDIDKIKAAGHNTTVSVIVSNSDDFKAVEGLPGDPVNLSCSVIRTVR</sequence>
<evidence type="ECO:0000256" key="11">
    <source>
        <dbReference type="PROSITE-ProRule" id="PRU00421"/>
    </source>
</evidence>
<dbReference type="GO" id="GO:0016301">
    <property type="term" value="F:kinase activity"/>
    <property type="evidence" value="ECO:0007669"/>
    <property type="project" value="UniProtKB-KW"/>
</dbReference>
<dbReference type="RefSeq" id="WP_097779361.1">
    <property type="nucleotide sequence ID" value="NZ_NMTZ01000018.1"/>
</dbReference>
<dbReference type="NCBIfam" id="TIGR01995">
    <property type="entry name" value="PTS-II-ABC-beta"/>
    <property type="match status" value="1"/>
</dbReference>
<evidence type="ECO:0000313" key="17">
    <source>
        <dbReference type="Proteomes" id="UP000220480"/>
    </source>
</evidence>
<dbReference type="Proteomes" id="UP000220480">
    <property type="component" value="Unassembled WGS sequence"/>
</dbReference>
<evidence type="ECO:0000259" key="15">
    <source>
        <dbReference type="PROSITE" id="PS51103"/>
    </source>
</evidence>
<dbReference type="GO" id="GO:0008982">
    <property type="term" value="F:protein-N(PI)-phosphohistidine-sugar phosphotransferase activity"/>
    <property type="evidence" value="ECO:0007669"/>
    <property type="project" value="InterPro"/>
</dbReference>
<dbReference type="Pfam" id="PF02378">
    <property type="entry name" value="PTS_EIIC"/>
    <property type="match status" value="1"/>
</dbReference>
<evidence type="ECO:0000256" key="9">
    <source>
        <dbReference type="ARBA" id="ARBA00022989"/>
    </source>
</evidence>
<keyword evidence="4" id="KW-0762">Sugar transport</keyword>
<protein>
    <submittedName>
        <fullName evidence="16">PTS beta-glucoside transporter subunit EIIBCA</fullName>
    </submittedName>
</protein>
<dbReference type="InterPro" id="IPR013013">
    <property type="entry name" value="PTS_EIIC_1"/>
</dbReference>
<name>A0A2A7AYE4_9FIRM</name>
<keyword evidence="8" id="KW-0418">Kinase</keyword>
<dbReference type="SUPFAM" id="SSF55604">
    <property type="entry name" value="Glucose permease domain IIB"/>
    <property type="match status" value="1"/>
</dbReference>
<dbReference type="InterPro" id="IPR001996">
    <property type="entry name" value="PTS_IIB_1"/>
</dbReference>
<dbReference type="FunFam" id="2.70.70.10:FF:000001">
    <property type="entry name" value="PTS system glucose-specific IIA component"/>
    <property type="match status" value="1"/>
</dbReference>
<keyword evidence="6" id="KW-0598">Phosphotransferase system</keyword>
<evidence type="ECO:0000256" key="4">
    <source>
        <dbReference type="ARBA" id="ARBA00022597"/>
    </source>
</evidence>
<keyword evidence="7 12" id="KW-0812">Transmembrane</keyword>
<dbReference type="AlphaFoldDB" id="A0A2A7AYE4"/>
<keyword evidence="3" id="KW-1003">Cell membrane</keyword>
<keyword evidence="10 12" id="KW-0472">Membrane</keyword>
<evidence type="ECO:0000256" key="1">
    <source>
        <dbReference type="ARBA" id="ARBA00004651"/>
    </source>
</evidence>
<evidence type="ECO:0000259" key="14">
    <source>
        <dbReference type="PROSITE" id="PS51098"/>
    </source>
</evidence>
<dbReference type="PROSITE" id="PS01035">
    <property type="entry name" value="PTS_EIIB_TYPE_1_CYS"/>
    <property type="match status" value="1"/>
</dbReference>
<evidence type="ECO:0000256" key="6">
    <source>
        <dbReference type="ARBA" id="ARBA00022683"/>
    </source>
</evidence>
<dbReference type="GO" id="GO:0090589">
    <property type="term" value="F:protein-phosphocysteine-trehalose phosphotransferase system transporter activity"/>
    <property type="evidence" value="ECO:0007669"/>
    <property type="project" value="TreeGrafter"/>
</dbReference>
<feature type="transmembrane region" description="Helical" evidence="12">
    <location>
        <begin position="111"/>
        <end position="133"/>
    </location>
</feature>
<dbReference type="Pfam" id="PF00358">
    <property type="entry name" value="PTS_EIIA_1"/>
    <property type="match status" value="1"/>
</dbReference>
<dbReference type="PROSITE" id="PS51093">
    <property type="entry name" value="PTS_EIIA_TYPE_1"/>
    <property type="match status" value="1"/>
</dbReference>
<feature type="transmembrane region" description="Helical" evidence="12">
    <location>
        <begin position="145"/>
        <end position="166"/>
    </location>
</feature>
<dbReference type="InterPro" id="IPR018113">
    <property type="entry name" value="PTrfase_EIIB_Cys"/>
</dbReference>
<feature type="domain" description="PTS EIIC type-1" evidence="15">
    <location>
        <begin position="106"/>
        <end position="477"/>
    </location>
</feature>
<comment type="subcellular location">
    <subcellularLocation>
        <location evidence="1">Cell membrane</location>
        <topology evidence="1">Multi-pass membrane protein</topology>
    </subcellularLocation>
</comment>
<accession>A0A2A7AYE4</accession>
<dbReference type="GO" id="GO:0009401">
    <property type="term" value="P:phosphoenolpyruvate-dependent sugar phosphotransferase system"/>
    <property type="evidence" value="ECO:0007669"/>
    <property type="project" value="UniProtKB-KW"/>
</dbReference>
<evidence type="ECO:0000256" key="12">
    <source>
        <dbReference type="SAM" id="Phobius"/>
    </source>
</evidence>
<dbReference type="CDD" id="cd00212">
    <property type="entry name" value="PTS_IIB_glc"/>
    <property type="match status" value="1"/>
</dbReference>
<gene>
    <name evidence="16" type="ORF">CGS59_06685</name>
</gene>
<feature type="transmembrane region" description="Helical" evidence="12">
    <location>
        <begin position="328"/>
        <end position="346"/>
    </location>
</feature>
<dbReference type="Pfam" id="PF00367">
    <property type="entry name" value="PTS_EIIB"/>
    <property type="match status" value="1"/>
</dbReference>
<dbReference type="GO" id="GO:0005886">
    <property type="term" value="C:plasma membrane"/>
    <property type="evidence" value="ECO:0007669"/>
    <property type="project" value="UniProtKB-SubCell"/>
</dbReference>
<dbReference type="Gene3D" id="3.30.1360.60">
    <property type="entry name" value="Glucose permease domain IIB"/>
    <property type="match status" value="1"/>
</dbReference>
<feature type="transmembrane region" description="Helical" evidence="12">
    <location>
        <begin position="396"/>
        <end position="420"/>
    </location>
</feature>
<dbReference type="Gene3D" id="2.70.70.10">
    <property type="entry name" value="Glucose Permease (Domain IIA)"/>
    <property type="match status" value="1"/>
</dbReference>
<evidence type="ECO:0000256" key="3">
    <source>
        <dbReference type="ARBA" id="ARBA00022475"/>
    </source>
</evidence>
<evidence type="ECO:0000256" key="10">
    <source>
        <dbReference type="ARBA" id="ARBA00023136"/>
    </source>
</evidence>
<dbReference type="InterPro" id="IPR011055">
    <property type="entry name" value="Dup_hybrid_motif"/>
</dbReference>
<dbReference type="InterPro" id="IPR011297">
    <property type="entry name" value="PTS_IIABC_b_glu"/>
</dbReference>
<dbReference type="InterPro" id="IPR036878">
    <property type="entry name" value="Glu_permease_IIB"/>
</dbReference>
<feature type="domain" description="PTS EIIB type-1" evidence="14">
    <location>
        <begin position="4"/>
        <end position="86"/>
    </location>
</feature>
<dbReference type="FunFam" id="3.30.1360.60:FF:000001">
    <property type="entry name" value="PTS system glucose-specific IIBC component PtsG"/>
    <property type="match status" value="1"/>
</dbReference>
<feature type="transmembrane region" description="Helical" evidence="12">
    <location>
        <begin position="221"/>
        <end position="240"/>
    </location>
</feature>
<keyword evidence="5" id="KW-0808">Transferase</keyword>
<dbReference type="InterPro" id="IPR001127">
    <property type="entry name" value="PTS_EIIA_1_perm"/>
</dbReference>
<feature type="transmembrane region" description="Helical" evidence="12">
    <location>
        <begin position="440"/>
        <end position="461"/>
    </location>
</feature>
<dbReference type="PANTHER" id="PTHR30175:SF1">
    <property type="entry name" value="PTS SYSTEM ARBUTIN-, CELLOBIOSE-, AND SALICIN-SPECIFIC EIIBC COMPONENT-RELATED"/>
    <property type="match status" value="1"/>
</dbReference>
<evidence type="ECO:0000256" key="5">
    <source>
        <dbReference type="ARBA" id="ARBA00022679"/>
    </source>
</evidence>
<feature type="transmembrane region" description="Helical" evidence="12">
    <location>
        <begin position="291"/>
        <end position="316"/>
    </location>
</feature>
<evidence type="ECO:0000259" key="13">
    <source>
        <dbReference type="PROSITE" id="PS51093"/>
    </source>
</evidence>
<evidence type="ECO:0000256" key="7">
    <source>
        <dbReference type="ARBA" id="ARBA00022692"/>
    </source>
</evidence>
<evidence type="ECO:0000313" key="16">
    <source>
        <dbReference type="EMBL" id="PDX84100.1"/>
    </source>
</evidence>
<dbReference type="EMBL" id="NMTZ01000018">
    <property type="protein sequence ID" value="PDX84100.1"/>
    <property type="molecule type" value="Genomic_DNA"/>
</dbReference>
<dbReference type="PROSITE" id="PS51098">
    <property type="entry name" value="PTS_EIIB_TYPE_1"/>
    <property type="match status" value="1"/>
</dbReference>
<dbReference type="PROSITE" id="PS00371">
    <property type="entry name" value="PTS_EIIA_TYPE_1_HIS"/>
    <property type="match status" value="1"/>
</dbReference>
<evidence type="ECO:0000256" key="8">
    <source>
        <dbReference type="ARBA" id="ARBA00022777"/>
    </source>
</evidence>
<dbReference type="GO" id="GO:0015771">
    <property type="term" value="P:trehalose transport"/>
    <property type="evidence" value="ECO:0007669"/>
    <property type="project" value="TreeGrafter"/>
</dbReference>
<dbReference type="PROSITE" id="PS51103">
    <property type="entry name" value="PTS_EIIC_TYPE_1"/>
    <property type="match status" value="1"/>
</dbReference>
<dbReference type="InterPro" id="IPR050558">
    <property type="entry name" value="PTS_Sugar-Specific_Components"/>
</dbReference>
<feature type="active site" description="Phosphocysteine intermediate; for EIIB activity" evidence="11">
    <location>
        <position position="26"/>
    </location>
</feature>
<dbReference type="NCBIfam" id="TIGR00830">
    <property type="entry name" value="PTBA"/>
    <property type="match status" value="1"/>
</dbReference>
<keyword evidence="9 12" id="KW-1133">Transmembrane helix</keyword>
<reference evidence="16 17" key="1">
    <citation type="journal article" date="2017" name="Front. Microbiol.">
        <title>New Insights into the Diversity of the Genus Faecalibacterium.</title>
        <authorList>
            <person name="Benevides L."/>
            <person name="Burman S."/>
            <person name="Martin R."/>
            <person name="Robert V."/>
            <person name="Thomas M."/>
            <person name="Miquel S."/>
            <person name="Chain F."/>
            <person name="Sokol H."/>
            <person name="Bermudez-Humaran L.G."/>
            <person name="Morrison M."/>
            <person name="Langella P."/>
            <person name="Azevedo V.A."/>
            <person name="Chatel J.M."/>
            <person name="Soares S."/>
        </authorList>
    </citation>
    <scope>NUCLEOTIDE SEQUENCE [LARGE SCALE GENOMIC DNA]</scope>
    <source>
        <strain evidence="16 17">CNCM I 4644</strain>
    </source>
</reference>
<proteinExistence type="predicted"/>
<keyword evidence="2" id="KW-0813">Transport</keyword>